<keyword evidence="1" id="KW-0805">Transcription regulation</keyword>
<dbReference type="SMART" id="SM00347">
    <property type="entry name" value="HTH_MARR"/>
    <property type="match status" value="1"/>
</dbReference>
<dbReference type="PANTHER" id="PTHR42756:SF1">
    <property type="entry name" value="TRANSCRIPTIONAL REPRESSOR OF EMRAB OPERON"/>
    <property type="match status" value="1"/>
</dbReference>
<comment type="caution">
    <text evidence="5">The sequence shown here is derived from an EMBL/GenBank/DDBJ whole genome shotgun (WGS) entry which is preliminary data.</text>
</comment>
<evidence type="ECO:0000259" key="4">
    <source>
        <dbReference type="PROSITE" id="PS50995"/>
    </source>
</evidence>
<dbReference type="PROSITE" id="PS50995">
    <property type="entry name" value="HTH_MARR_2"/>
    <property type="match status" value="1"/>
</dbReference>
<evidence type="ECO:0000313" key="6">
    <source>
        <dbReference type="Proteomes" id="UP000823927"/>
    </source>
</evidence>
<dbReference type="Pfam" id="PF01047">
    <property type="entry name" value="MarR"/>
    <property type="match status" value="1"/>
</dbReference>
<feature type="domain" description="HTH marR-type" evidence="4">
    <location>
        <begin position="1"/>
        <end position="139"/>
    </location>
</feature>
<keyword evidence="2" id="KW-0238">DNA-binding</keyword>
<dbReference type="InterPro" id="IPR000835">
    <property type="entry name" value="HTH_MarR-typ"/>
</dbReference>
<dbReference type="InterPro" id="IPR036388">
    <property type="entry name" value="WH-like_DNA-bd_sf"/>
</dbReference>
<reference evidence="5" key="1">
    <citation type="submission" date="2020-10" db="EMBL/GenBank/DDBJ databases">
        <authorList>
            <person name="Gilroy R."/>
        </authorList>
    </citation>
    <scope>NUCLEOTIDE SEQUENCE</scope>
    <source>
        <strain evidence="5">CHK178-757</strain>
    </source>
</reference>
<reference evidence="5" key="2">
    <citation type="journal article" date="2021" name="PeerJ">
        <title>Extensive microbial diversity within the chicken gut microbiome revealed by metagenomics and culture.</title>
        <authorList>
            <person name="Gilroy R."/>
            <person name="Ravi A."/>
            <person name="Getino M."/>
            <person name="Pursley I."/>
            <person name="Horton D.L."/>
            <person name="Alikhan N.F."/>
            <person name="Baker D."/>
            <person name="Gharbi K."/>
            <person name="Hall N."/>
            <person name="Watson M."/>
            <person name="Adriaenssens E.M."/>
            <person name="Foster-Nyarko E."/>
            <person name="Jarju S."/>
            <person name="Secka A."/>
            <person name="Antonio M."/>
            <person name="Oren A."/>
            <person name="Chaudhuri R.R."/>
            <person name="La Ragione R."/>
            <person name="Hildebrand F."/>
            <person name="Pallen M.J."/>
        </authorList>
    </citation>
    <scope>NUCLEOTIDE SEQUENCE</scope>
    <source>
        <strain evidence="5">CHK178-757</strain>
    </source>
</reference>
<organism evidence="5 6">
    <name type="scientific">Candidatus Scybalocola faecigallinarum</name>
    <dbReference type="NCBI Taxonomy" id="2840941"/>
    <lineage>
        <taxon>Bacteria</taxon>
        <taxon>Bacillati</taxon>
        <taxon>Bacillota</taxon>
        <taxon>Clostridia</taxon>
        <taxon>Lachnospirales</taxon>
        <taxon>Lachnospiraceae</taxon>
        <taxon>Lachnospiraceae incertae sedis</taxon>
        <taxon>Candidatus Scybalocola (ex Gilroy et al. 2021)</taxon>
    </lineage>
</organism>
<proteinExistence type="predicted"/>
<name>A0A9D1F556_9FIRM</name>
<dbReference type="InterPro" id="IPR036390">
    <property type="entry name" value="WH_DNA-bd_sf"/>
</dbReference>
<evidence type="ECO:0000313" key="5">
    <source>
        <dbReference type="EMBL" id="HIS47726.1"/>
    </source>
</evidence>
<evidence type="ECO:0000256" key="2">
    <source>
        <dbReference type="ARBA" id="ARBA00023125"/>
    </source>
</evidence>
<keyword evidence="3" id="KW-0804">Transcription</keyword>
<protein>
    <submittedName>
        <fullName evidence="5">MarR family transcriptional regulator</fullName>
    </submittedName>
</protein>
<dbReference type="GO" id="GO:0003700">
    <property type="term" value="F:DNA-binding transcription factor activity"/>
    <property type="evidence" value="ECO:0007669"/>
    <property type="project" value="InterPro"/>
</dbReference>
<dbReference type="SUPFAM" id="SSF46785">
    <property type="entry name" value="Winged helix' DNA-binding domain"/>
    <property type="match status" value="1"/>
</dbReference>
<gene>
    <name evidence="5" type="ORF">IAB46_09300</name>
</gene>
<dbReference type="EMBL" id="DVIT01000031">
    <property type="protein sequence ID" value="HIS47726.1"/>
    <property type="molecule type" value="Genomic_DNA"/>
</dbReference>
<sequence>MEPDLNVMVHNNRKICIQLEHLTTKDMAHKGFTAAQGSMLLYILHHYGKGISLTEIQQNLGGSMASLSSMLKRLKRSGYIRVENSPDDDRKKLLFPTEQALQVQEFLEEAFQNSCDQVFDGFSDPEIREFDRMQKKILGNLSKYGKNQ</sequence>
<evidence type="ECO:0000256" key="1">
    <source>
        <dbReference type="ARBA" id="ARBA00023015"/>
    </source>
</evidence>
<dbReference type="GO" id="GO:0003677">
    <property type="term" value="F:DNA binding"/>
    <property type="evidence" value="ECO:0007669"/>
    <property type="project" value="UniProtKB-KW"/>
</dbReference>
<dbReference type="AlphaFoldDB" id="A0A9D1F556"/>
<dbReference type="PRINTS" id="PR00598">
    <property type="entry name" value="HTHMARR"/>
</dbReference>
<dbReference type="Gene3D" id="1.10.10.10">
    <property type="entry name" value="Winged helix-like DNA-binding domain superfamily/Winged helix DNA-binding domain"/>
    <property type="match status" value="1"/>
</dbReference>
<dbReference type="PANTHER" id="PTHR42756">
    <property type="entry name" value="TRANSCRIPTIONAL REGULATOR, MARR"/>
    <property type="match status" value="1"/>
</dbReference>
<dbReference type="Proteomes" id="UP000823927">
    <property type="component" value="Unassembled WGS sequence"/>
</dbReference>
<accession>A0A9D1F556</accession>
<evidence type="ECO:0000256" key="3">
    <source>
        <dbReference type="ARBA" id="ARBA00023163"/>
    </source>
</evidence>